<dbReference type="KEGG" id="cph:Cpha266_1715"/>
<dbReference type="PANTHER" id="PTHR12521">
    <property type="entry name" value="PROTEIN C6ORF130"/>
    <property type="match status" value="1"/>
</dbReference>
<evidence type="ECO:0000259" key="2">
    <source>
        <dbReference type="PROSITE" id="PS51154"/>
    </source>
</evidence>
<dbReference type="OrthoDB" id="9780211at2"/>
<dbReference type="Gene3D" id="3.40.220.10">
    <property type="entry name" value="Leucine Aminopeptidase, subunit E, domain 1"/>
    <property type="match status" value="1"/>
</dbReference>
<sequence>MKKHGQTVFLITINPVGVMGKGIALQFKHAFPENFKAYADAVNRKQIRTGEVQVVPVSSLNGVRYIITFPTRNHWRYPSKPEWITAGLRDLRKKIEDYQIESIAIPPLGFGNGGLDWSVVKAEIESALQGLPVEIQVYEPSSAIRDLLVKEDKPAAAHLTPVRAMLLLLLYRYRAMGEHASEFAAEKLSYFLQRAGETQLKLEFTKGYYGPYSGKVRHVLYALNGYYLKGFEQKEAKPFEPFDIIVERSDEVLDYIQNKLNPVEKTHLDKVLKLIKGFESPYGLELLATVDYLIIETGNSDPQVLSGAIRQWSARKADMFPPEHVRLASEQLHLLRNQSLPTASHFGIGERNNQLKNITIATIRWPVPEICFGNISKPRTAIICRNRFFVTSHQKYQ</sequence>
<dbReference type="SUPFAM" id="SSF52949">
    <property type="entry name" value="Macro domain-like"/>
    <property type="match status" value="1"/>
</dbReference>
<dbReference type="InterPro" id="IPR050892">
    <property type="entry name" value="ADP-ribose_metab_enzymes"/>
</dbReference>
<dbReference type="InterPro" id="IPR002589">
    <property type="entry name" value="Macro_dom"/>
</dbReference>
<evidence type="ECO:0000313" key="3">
    <source>
        <dbReference type="EMBL" id="ABL65733.1"/>
    </source>
</evidence>
<dbReference type="InterPro" id="IPR043472">
    <property type="entry name" value="Macro_dom-like"/>
</dbReference>
<dbReference type="HOGENOM" id="CLU_049707_0_0_10"/>
<feature type="domain" description="Macro" evidence="2">
    <location>
        <begin position="1"/>
        <end position="146"/>
    </location>
</feature>
<dbReference type="PANTHER" id="PTHR12521:SF0">
    <property type="entry name" value="ADP-RIBOSE GLYCOHYDROLASE OARD1"/>
    <property type="match status" value="1"/>
</dbReference>
<accession>A1BH56</accession>
<comment type="catalytic activity">
    <reaction evidence="1">
        <text>an N-(ADP-alpha-D-ribosyl)-thymidine in DNA + H2O = a thymidine in DNA + ADP-D-ribose</text>
        <dbReference type="Rhea" id="RHEA:71655"/>
        <dbReference type="Rhea" id="RHEA-COMP:13556"/>
        <dbReference type="Rhea" id="RHEA-COMP:18051"/>
        <dbReference type="ChEBI" id="CHEBI:15377"/>
        <dbReference type="ChEBI" id="CHEBI:57967"/>
        <dbReference type="ChEBI" id="CHEBI:137386"/>
        <dbReference type="ChEBI" id="CHEBI:191199"/>
    </reaction>
    <physiologicalReaction direction="left-to-right" evidence="1">
        <dbReference type="Rhea" id="RHEA:71656"/>
    </physiologicalReaction>
</comment>
<name>A1BH56_CHLPD</name>
<dbReference type="STRING" id="290317.Cpha266_1715"/>
<protein>
    <submittedName>
        <fullName evidence="3">Appr-1-p processing domain protein</fullName>
    </submittedName>
</protein>
<dbReference type="eggNOG" id="COG2110">
    <property type="taxonomic scope" value="Bacteria"/>
</dbReference>
<dbReference type="EMBL" id="CP000492">
    <property type="protein sequence ID" value="ABL65733.1"/>
    <property type="molecule type" value="Genomic_DNA"/>
</dbReference>
<gene>
    <name evidence="3" type="ordered locus">Cpha266_1715</name>
</gene>
<dbReference type="PROSITE" id="PS51154">
    <property type="entry name" value="MACRO"/>
    <property type="match status" value="1"/>
</dbReference>
<dbReference type="SMART" id="SM00506">
    <property type="entry name" value="A1pp"/>
    <property type="match status" value="1"/>
</dbReference>
<dbReference type="RefSeq" id="WP_011745542.1">
    <property type="nucleotide sequence ID" value="NC_008639.1"/>
</dbReference>
<keyword evidence="4" id="KW-1185">Reference proteome</keyword>
<dbReference type="Proteomes" id="UP000008701">
    <property type="component" value="Chromosome"/>
</dbReference>
<evidence type="ECO:0000256" key="1">
    <source>
        <dbReference type="ARBA" id="ARBA00035885"/>
    </source>
</evidence>
<dbReference type="AlphaFoldDB" id="A1BH56"/>
<organism evidence="3 4">
    <name type="scientific">Chlorobium phaeobacteroides (strain DSM 266 / SMG 266 / 2430)</name>
    <dbReference type="NCBI Taxonomy" id="290317"/>
    <lineage>
        <taxon>Bacteria</taxon>
        <taxon>Pseudomonadati</taxon>
        <taxon>Chlorobiota</taxon>
        <taxon>Chlorobiia</taxon>
        <taxon>Chlorobiales</taxon>
        <taxon>Chlorobiaceae</taxon>
        <taxon>Chlorobium/Pelodictyon group</taxon>
        <taxon>Chlorobium</taxon>
    </lineage>
</organism>
<dbReference type="GO" id="GO:0140291">
    <property type="term" value="P:peptidyl-glutamate ADP-deribosylation"/>
    <property type="evidence" value="ECO:0007669"/>
    <property type="project" value="TreeGrafter"/>
</dbReference>
<reference evidence="3 4" key="1">
    <citation type="submission" date="2006-12" db="EMBL/GenBank/DDBJ databases">
        <title>Complete sequence of Chlorobium phaeobacteroides DSM 266.</title>
        <authorList>
            <consortium name="US DOE Joint Genome Institute"/>
            <person name="Copeland A."/>
            <person name="Lucas S."/>
            <person name="Lapidus A."/>
            <person name="Barry K."/>
            <person name="Detter J.C."/>
            <person name="Glavina del Rio T."/>
            <person name="Hammon N."/>
            <person name="Israni S."/>
            <person name="Pitluck S."/>
            <person name="Goltsman E."/>
            <person name="Schmutz J."/>
            <person name="Larimer F."/>
            <person name="Land M."/>
            <person name="Hauser L."/>
            <person name="Mikhailova N."/>
            <person name="Li T."/>
            <person name="Overmann J."/>
            <person name="Bryant D.A."/>
            <person name="Richardson P."/>
        </authorList>
    </citation>
    <scope>NUCLEOTIDE SEQUENCE [LARGE SCALE GENOMIC DNA]</scope>
    <source>
        <strain evidence="3 4">DSM 266</strain>
    </source>
</reference>
<evidence type="ECO:0000313" key="4">
    <source>
        <dbReference type="Proteomes" id="UP000008701"/>
    </source>
</evidence>
<dbReference type="Pfam" id="PF01661">
    <property type="entry name" value="Macro"/>
    <property type="match status" value="1"/>
</dbReference>
<proteinExistence type="predicted"/>